<comment type="caution">
    <text evidence="1">The sequence shown here is derived from an EMBL/GenBank/DDBJ whole genome shotgun (WGS) entry which is preliminary data.</text>
</comment>
<gene>
    <name evidence="1" type="ORF">AO063_21520</name>
</gene>
<reference evidence="1 2" key="1">
    <citation type="submission" date="2015-09" db="EMBL/GenBank/DDBJ databases">
        <title>Genome sequence of ICMP 11288.</title>
        <authorList>
            <person name="Visnovsky S."/>
            <person name="Lu A."/>
            <person name="Panda P."/>
            <person name="Pitman A."/>
        </authorList>
    </citation>
    <scope>NUCLEOTIDE SEQUENCE [LARGE SCALE GENOMIC DNA]</scope>
    <source>
        <strain evidence="1 2">ICMP 11288</strain>
    </source>
</reference>
<accession>A0A0W0I1S1</accession>
<organism evidence="1 2">
    <name type="scientific">Pseudomonas fluorescens ICMP 11288</name>
    <dbReference type="NCBI Taxonomy" id="1198309"/>
    <lineage>
        <taxon>Bacteria</taxon>
        <taxon>Pseudomonadati</taxon>
        <taxon>Pseudomonadota</taxon>
        <taxon>Gammaproteobacteria</taxon>
        <taxon>Pseudomonadales</taxon>
        <taxon>Pseudomonadaceae</taxon>
        <taxon>Pseudomonas</taxon>
    </lineage>
</organism>
<dbReference type="EMBL" id="LKEF01000012">
    <property type="protein sequence ID" value="KTB67080.1"/>
    <property type="molecule type" value="Genomic_DNA"/>
</dbReference>
<name>A0A0W0I1S1_PSEFL</name>
<dbReference type="RefSeq" id="WP_058419844.1">
    <property type="nucleotide sequence ID" value="NZ_LKEF01000012.1"/>
</dbReference>
<proteinExistence type="predicted"/>
<evidence type="ECO:0000313" key="1">
    <source>
        <dbReference type="EMBL" id="KTB67080.1"/>
    </source>
</evidence>
<dbReference type="Proteomes" id="UP000054197">
    <property type="component" value="Unassembled WGS sequence"/>
</dbReference>
<sequence length="1416" mass="155029">MSTISLLGLDLTVEQDGTVTPPAVHGLTVNAWAVHIADKKLQTDLEFKVQASSTKIIMRATMRVVKNGGTWRLEDGVPESVSRLTIEQNGQGSGTLSLFVAPLQLAGDATAKNAVTVKGGWIGQSFGSAATHILKPSELPLEISLEKGRAVPNLGAMCIQLEENFCAAQTGIVAKRPDGMPDWLFERTHISRAHTLDLSASIGTLQLEFDSQPAKFGLPLNADIHNRAAAVSAENPVWVPIRADNYRLIIDLERNGSGTILSAATLAGSGGAGGPTMTLFGLFSADNKPIEVELSQPLYLSARLHQNKQIGSLLVAASLPTDKGVRVKLVCGAVHGLLAKARVESKGVAHFCCEHETQSHAFPGAVFPPVASRMLRDVTLPWIEFDTCLEHPKAGDAYTAGSESVDVWKFADGKIGLALIADNLARHAVTTTNDVRQLYYAHLNARAATLSHQLGSARHDTSLIERPAGGAQRMMLTQLFAPGIHSAGTVAVASVNIQTDGLQPAAYEVIRDYGLFKVEVKIPAGKAPDYLILRKSGTADFTIHPPAKSFAPDSHRFPELKVGMPVAHDEPETDLPLAVLKLSERYSLKEIFERESLGLKPVHDLEIQGRSADFLNDVVDQPIKAKAWLGLILFNLDFVFSDHPIIRSLLPAPPPGSPPTLRFRYLALTPSKTGDGDGTSLNGRVWYQNQEDPKLPVQRDDDETTYRFDFVDALWRDSRLVRFDAGATLSFQSVFGMQHPKHQGQPKEWSSVKLRGRLEVPPRNEGEPRIRFSGEIDQEIPLLQPRNPPGLIEQIWFKGAEVVYDPANGSRIDFDGDIKLGKLDLDPKFNDFFNVGSGGNGRISFEKLGIGLPETMSLNLSWLQISYPAIKLDVNVPHFQLFNLPQLALKIRSIGVDWENKFGWGKTLVLKGWNVPDPKRIFLVDIRLTAADLPELAGKLFDKLNLDFSLGLGQLLSGLNFGFSPDALQIGLSAAGFDNFHLDLARIIELHITKLALEKKTYKDGTETPWIIMEGVELKILDKTIISDLTLAFFSVPKTGRRGFVCFFGNPLDGTAKPPPPGNNFLDFSWLLVGNNLTLDKALAKDLISIDTDTSEWSTPDETRTRIAEAIQDERIFPLDINQNAEPWLFAAGFSVLKGLLDGKFLFQDRAFYGLMLRGTLFDQWFGYPFAISCLYLKRERPEEDSFIVSFTVPAVQTGSFRFMGGVVSVEIAANGSFVLDVGFPWMTPNGIRAWNRTFGAICTPFQGSGGLYVRYRKTTVVHTTDKHLIFAGGYALQAGLGASFGGGIFEVWVRAGIYVVAEGAVVFNLDNKALEGLRLVGAVGILVEGHGSLRWWIISAHVSVIAQAEARATIRWGIDPENVNLPRVDDVALQLDFMLSARASASACIGSGWFKVCRGISTSISMPFRHRLVLR</sequence>
<protein>
    <submittedName>
        <fullName evidence="1">Uncharacterized protein</fullName>
    </submittedName>
</protein>
<evidence type="ECO:0000313" key="2">
    <source>
        <dbReference type="Proteomes" id="UP000054197"/>
    </source>
</evidence>